<feature type="domain" description="SWIM-type" evidence="3">
    <location>
        <begin position="246"/>
        <end position="277"/>
    </location>
</feature>
<evidence type="ECO:0000256" key="1">
    <source>
        <dbReference type="PROSITE-ProRule" id="PRU00325"/>
    </source>
</evidence>
<name>A0A6A3N3C1_9STRA</name>
<reference evidence="4 5" key="1">
    <citation type="submission" date="2018-09" db="EMBL/GenBank/DDBJ databases">
        <title>Genomic investigation of the strawberry pathogen Phytophthora fragariae indicates pathogenicity is determined by transcriptional variation in three key races.</title>
        <authorList>
            <person name="Adams T.M."/>
            <person name="Armitage A.D."/>
            <person name="Sobczyk M.K."/>
            <person name="Bates H.J."/>
            <person name="Dunwell J.M."/>
            <person name="Nellist C.F."/>
            <person name="Harrison R.J."/>
        </authorList>
    </citation>
    <scope>NUCLEOTIDE SEQUENCE [LARGE SCALE GENOMIC DNA]</scope>
    <source>
        <strain evidence="4 5">SCRP249</strain>
    </source>
</reference>
<dbReference type="EMBL" id="QXFV01000359">
    <property type="protein sequence ID" value="KAE9039977.1"/>
    <property type="molecule type" value="Genomic_DNA"/>
</dbReference>
<evidence type="ECO:0000313" key="5">
    <source>
        <dbReference type="Proteomes" id="UP000429607"/>
    </source>
</evidence>
<gene>
    <name evidence="4" type="ORF">PR001_g7280</name>
</gene>
<dbReference type="GO" id="GO:0008270">
    <property type="term" value="F:zinc ion binding"/>
    <property type="evidence" value="ECO:0007669"/>
    <property type="project" value="UniProtKB-KW"/>
</dbReference>
<dbReference type="Pfam" id="PF04434">
    <property type="entry name" value="SWIM"/>
    <property type="match status" value="1"/>
</dbReference>
<keyword evidence="2" id="KW-1133">Transmembrane helix</keyword>
<sequence length="402" mass="45893">MALLKDRKKNEQNVREQVSYLHKARCPGQFRALSALVLKNWIKLKENDIASWFKAEYLAEDWKLWYYSASKAPGVTPNQNPVEAHNRDIKRIIGPDKYAATEVVLCTTLPRILVYFGSTRDRNGSGIHGTPIKPYSTGPVSIECVRKAMLLATEGNYRVLEKNRIVVGMLFNTGKFLVGGRSVEPTRVDEDRATAFKASLRGTLDKPEVVENILPRYLSLHLVRVEARLPFTHSWDSHNWSESEVLRIRQKYRCDCKAFYVSGWICSHILAILSILDGLSLNILSKSIPARKPPGRPRKQPKVGQHDTPYTGQYAIPKLLKKLTEKPGFPTNWKVLVPLEIENEQGVTTKNFDGIVRPWFTRDGNYFWEIDFANEDISTEPYDIQELAHVLNFTARSGYSFV</sequence>
<keyword evidence="1" id="KW-0863">Zinc-finger</keyword>
<keyword evidence="1" id="KW-0862">Zinc</keyword>
<evidence type="ECO:0000313" key="4">
    <source>
        <dbReference type="EMBL" id="KAE9039977.1"/>
    </source>
</evidence>
<dbReference type="InterPro" id="IPR007527">
    <property type="entry name" value="Znf_SWIM"/>
</dbReference>
<feature type="transmembrane region" description="Helical" evidence="2">
    <location>
        <begin position="259"/>
        <end position="284"/>
    </location>
</feature>
<organism evidence="4 5">
    <name type="scientific">Phytophthora rubi</name>
    <dbReference type="NCBI Taxonomy" id="129364"/>
    <lineage>
        <taxon>Eukaryota</taxon>
        <taxon>Sar</taxon>
        <taxon>Stramenopiles</taxon>
        <taxon>Oomycota</taxon>
        <taxon>Peronosporomycetes</taxon>
        <taxon>Peronosporales</taxon>
        <taxon>Peronosporaceae</taxon>
        <taxon>Phytophthora</taxon>
    </lineage>
</organism>
<keyword evidence="2" id="KW-0812">Transmembrane</keyword>
<evidence type="ECO:0000256" key="2">
    <source>
        <dbReference type="SAM" id="Phobius"/>
    </source>
</evidence>
<proteinExistence type="predicted"/>
<evidence type="ECO:0000259" key="3">
    <source>
        <dbReference type="PROSITE" id="PS50966"/>
    </source>
</evidence>
<comment type="caution">
    <text evidence="4">The sequence shown here is derived from an EMBL/GenBank/DDBJ whole genome shotgun (WGS) entry which is preliminary data.</text>
</comment>
<keyword evidence="1" id="KW-0479">Metal-binding</keyword>
<accession>A0A6A3N3C1</accession>
<keyword evidence="2" id="KW-0472">Membrane</keyword>
<protein>
    <recommendedName>
        <fullName evidence="3">SWIM-type domain-containing protein</fullName>
    </recommendedName>
</protein>
<dbReference type="PROSITE" id="PS50966">
    <property type="entry name" value="ZF_SWIM"/>
    <property type="match status" value="1"/>
</dbReference>
<dbReference type="Proteomes" id="UP000429607">
    <property type="component" value="Unassembled WGS sequence"/>
</dbReference>
<dbReference type="AlphaFoldDB" id="A0A6A3N3C1"/>